<feature type="region of interest" description="Disordered" evidence="1">
    <location>
        <begin position="27"/>
        <end position="81"/>
    </location>
</feature>
<reference evidence="4 6" key="1">
    <citation type="submission" date="2018-08" db="EMBL/GenBank/DDBJ databases">
        <title>A genome reference for cultivated species of the human gut microbiota.</title>
        <authorList>
            <person name="Zou Y."/>
            <person name="Xue W."/>
            <person name="Luo G."/>
        </authorList>
    </citation>
    <scope>NUCLEOTIDE SEQUENCE [LARGE SCALE GENOMIC DNA]</scope>
    <source>
        <strain evidence="4 6">AF26-4BH</strain>
        <strain evidence="3">TF05-5AC</strain>
    </source>
</reference>
<comment type="caution">
    <text evidence="4">The sequence shown here is derived from an EMBL/GenBank/DDBJ whole genome shotgun (WGS) entry which is preliminary data.</text>
</comment>
<name>A0A3E3IU80_9FIRM</name>
<dbReference type="AlphaFoldDB" id="A0A3E3IU80"/>
<feature type="chain" id="PRO_5036337493" description="Peptidyl-prolyl cis-trans isomerase" evidence="2">
    <location>
        <begin position="25"/>
        <end position="516"/>
    </location>
</feature>
<evidence type="ECO:0000256" key="1">
    <source>
        <dbReference type="SAM" id="MobiDB-lite"/>
    </source>
</evidence>
<sequence length="516" mass="59151">MKNRKAAGAAALAVVLSILLTACASSPGTSGKLEIDPEQTAQADSAADSSATGQTEEQTAQPETEQAGSGEAPDTWTGSTGYRPGRNSFFFRSGKYKYTETDYALIQSFHTADYGQMSVEEFNRMVMDWDDEEAYHRTEESFQRIFTTLEEEDALYGFVHGTLSNTWDECDRRHYETCQQEKNPWHSGEAYCETYGDVFGDEVLLTGAYCDISYDYEIPDTSAITVEQRDSLLENIDKEMQTFLEKQDAGKLKDEKNMEKTLDDELGRILEKLEGGLAWGGQKEICYYWDSRYDEWDDSKDWEDEEDEEEKYTPQEKYDLVLKALKPDGYEKMSLAEFNRKTHAALSEYDEIMDISYLYEMVLMELEEEQSRITNKTDADVKFLQTTVSNSMDEYYAAERSLYARKQIDPEYAVSINASRKEDVYGDEVVVELAEGYYSFTYHILDADKLTVAERDKFLEDVVSEVQKRVDNADRGQKLDEAFLKKTIDEAGKAAGNAYIEYTGCTIDYMEQYEWD</sequence>
<protein>
    <recommendedName>
        <fullName evidence="7">Peptidyl-prolyl cis-trans isomerase</fullName>
    </recommendedName>
</protein>
<dbReference type="EMBL" id="QVLV01000022">
    <property type="protein sequence ID" value="RGE56642.1"/>
    <property type="molecule type" value="Genomic_DNA"/>
</dbReference>
<evidence type="ECO:0000313" key="5">
    <source>
        <dbReference type="Proteomes" id="UP000260812"/>
    </source>
</evidence>
<keyword evidence="2" id="KW-0732">Signal</keyword>
<organism evidence="4 6">
    <name type="scientific">Eisenbergiella massiliensis</name>
    <dbReference type="NCBI Taxonomy" id="1720294"/>
    <lineage>
        <taxon>Bacteria</taxon>
        <taxon>Bacillati</taxon>
        <taxon>Bacillota</taxon>
        <taxon>Clostridia</taxon>
        <taxon>Lachnospirales</taxon>
        <taxon>Lachnospiraceae</taxon>
        <taxon>Eisenbergiella</taxon>
    </lineage>
</organism>
<dbReference type="RefSeq" id="WP_117531132.1">
    <property type="nucleotide sequence ID" value="NZ_CALBAU010000246.1"/>
</dbReference>
<evidence type="ECO:0000313" key="4">
    <source>
        <dbReference type="EMBL" id="RGE70625.1"/>
    </source>
</evidence>
<evidence type="ECO:0000313" key="6">
    <source>
        <dbReference type="Proteomes" id="UP000261166"/>
    </source>
</evidence>
<gene>
    <name evidence="4" type="ORF">DWY69_17005</name>
    <name evidence="3" type="ORF">DXC51_22870</name>
</gene>
<dbReference type="Proteomes" id="UP000261166">
    <property type="component" value="Unassembled WGS sequence"/>
</dbReference>
<dbReference type="GeneID" id="97989622"/>
<dbReference type="EMBL" id="QVLU01000015">
    <property type="protein sequence ID" value="RGE70625.1"/>
    <property type="molecule type" value="Genomic_DNA"/>
</dbReference>
<evidence type="ECO:0000256" key="2">
    <source>
        <dbReference type="SAM" id="SignalP"/>
    </source>
</evidence>
<feature type="signal peptide" evidence="2">
    <location>
        <begin position="1"/>
        <end position="24"/>
    </location>
</feature>
<accession>A0A3E3IU80</accession>
<dbReference type="Proteomes" id="UP000260812">
    <property type="component" value="Unassembled WGS sequence"/>
</dbReference>
<dbReference type="OrthoDB" id="9804799at2"/>
<keyword evidence="5" id="KW-1185">Reference proteome</keyword>
<dbReference type="PROSITE" id="PS51257">
    <property type="entry name" value="PROKAR_LIPOPROTEIN"/>
    <property type="match status" value="1"/>
</dbReference>
<evidence type="ECO:0000313" key="3">
    <source>
        <dbReference type="EMBL" id="RGE56642.1"/>
    </source>
</evidence>
<evidence type="ECO:0008006" key="7">
    <source>
        <dbReference type="Google" id="ProtNLM"/>
    </source>
</evidence>
<proteinExistence type="predicted"/>
<feature type="compositionally biased region" description="Low complexity" evidence="1">
    <location>
        <begin position="39"/>
        <end position="68"/>
    </location>
</feature>